<dbReference type="Proteomes" id="UP001212152">
    <property type="component" value="Unassembled WGS sequence"/>
</dbReference>
<dbReference type="EMBL" id="JADGJQ010000096">
    <property type="protein sequence ID" value="KAJ3170438.1"/>
    <property type="molecule type" value="Genomic_DNA"/>
</dbReference>
<accession>A0AAD5XJL0</accession>
<dbReference type="AlphaFoldDB" id="A0AAD5XJL0"/>
<name>A0AAD5XJL0_9FUNG</name>
<gene>
    <name evidence="1" type="ORF">HDU87_008778</name>
</gene>
<proteinExistence type="predicted"/>
<reference evidence="1" key="1">
    <citation type="submission" date="2020-05" db="EMBL/GenBank/DDBJ databases">
        <title>Phylogenomic resolution of chytrid fungi.</title>
        <authorList>
            <person name="Stajich J.E."/>
            <person name="Amses K."/>
            <person name="Simmons R."/>
            <person name="Seto K."/>
            <person name="Myers J."/>
            <person name="Bonds A."/>
            <person name="Quandt C.A."/>
            <person name="Barry K."/>
            <person name="Liu P."/>
            <person name="Grigoriev I."/>
            <person name="Longcore J.E."/>
            <person name="James T.Y."/>
        </authorList>
    </citation>
    <scope>NUCLEOTIDE SEQUENCE</scope>
    <source>
        <strain evidence="1">JEL0379</strain>
    </source>
</reference>
<protein>
    <submittedName>
        <fullName evidence="1">Uncharacterized protein</fullName>
    </submittedName>
</protein>
<organism evidence="1 2">
    <name type="scientific">Geranomyces variabilis</name>
    <dbReference type="NCBI Taxonomy" id="109894"/>
    <lineage>
        <taxon>Eukaryota</taxon>
        <taxon>Fungi</taxon>
        <taxon>Fungi incertae sedis</taxon>
        <taxon>Chytridiomycota</taxon>
        <taxon>Chytridiomycota incertae sedis</taxon>
        <taxon>Chytridiomycetes</taxon>
        <taxon>Spizellomycetales</taxon>
        <taxon>Powellomycetaceae</taxon>
        <taxon>Geranomyces</taxon>
    </lineage>
</organism>
<keyword evidence="2" id="KW-1185">Reference proteome</keyword>
<comment type="caution">
    <text evidence="1">The sequence shown here is derived from an EMBL/GenBank/DDBJ whole genome shotgun (WGS) entry which is preliminary data.</text>
</comment>
<sequence>MLTHRSRNHHGATYFLPADAPVCQRSVADTMDDLVENERRILKVEWDEGDIKVEMHGRSYFVDGKLDAAYLRIAHANWGNRKY</sequence>
<evidence type="ECO:0000313" key="2">
    <source>
        <dbReference type="Proteomes" id="UP001212152"/>
    </source>
</evidence>
<evidence type="ECO:0000313" key="1">
    <source>
        <dbReference type="EMBL" id="KAJ3170438.1"/>
    </source>
</evidence>